<evidence type="ECO:0000313" key="2">
    <source>
        <dbReference type="Proteomes" id="UP000308600"/>
    </source>
</evidence>
<dbReference type="EMBL" id="ML208284">
    <property type="protein sequence ID" value="TFK72601.1"/>
    <property type="molecule type" value="Genomic_DNA"/>
</dbReference>
<gene>
    <name evidence="1" type="ORF">BDN72DRAFT_836165</name>
</gene>
<accession>A0ACD3B4Q1</accession>
<proteinExistence type="predicted"/>
<dbReference type="Proteomes" id="UP000308600">
    <property type="component" value="Unassembled WGS sequence"/>
</dbReference>
<sequence length="1757" mass="189537">MSLSSHTRATYDHPPNQDHAFLDPFVRDTQLQHPSTSVSYAKDSDGSAEQQQSHFPAQAVDTPSQVSRSASSTSSLDPYYFGTSSPVNSFAPQVPGEAGNSTDSGLVSRIDDAQTAIDPSHQNSSKEMMDSEGFEVVHPQDGDPDDDPDSPWTIEAIDGELSDKDEPLYVPPLSLRPLRGKSSIPDESGGEEILYPRKLRASLLSQGSESQEAQSSKTVPPSAFMSPLKKAKKRTSDEFEMDQTGELVSKRGAVTSANKERLKDDKQPRKHRSLTSSSNPSLLARDGKTRDRRSANLTSPSTSKLDRPLRHTSTSSTSSDGQTRRVQTSDFSHLPPSPSSSSIQHFLRQSSGPYTPPLTSGQTPSVVHSLLRGTQEGWSGLDDEATAEALRKLDGLSGKGARARMSVGSLGRGSNSSRPGTPAKINHHWEGLSSSSDTGKSNVRRSIASAKESGSREKDASQPNVHADLPDTDGDASRQLVNSDASTVEKLQKVPATARNSFTPKRGSTSSTTYTSTPTTSSRDSASMSAVTSITSLSGTSRLSSSKTRRNSAGSDVSSVHSGDHVPGKDRTGDSADDRVVPPVPPLPKDFSSYRSPPPTSSTLNFPITPLEEKDDASSGINRAITVEGPTQPTIGAAHPRRQSQPYSSGYTSTASAPESLPPVAKTPSKKWSFSSALNLKLTSSPSAAQKPGFSLSPRAITFGQQLRKSTSKDHPMLSGSQIPWSQPTAMTSAASLTSLSSVGSVRTPALTTSVPSKTPDHAPEVSPSSSTHHTLAPTGPLSPASSVRRAQSKRLTPSSIPFFRRSSSQSMQTANNGSLTRSSSPSLSTGIAPTQSKSGTTTPPKDGYASSASTSTHKKSSVLSLGLPSLLKGSSSRRSLHNDSKGSTKEAQKHKDAEKDRSRQEKEKSRKDEKDRSESRISSMISRKRGKTLSSTEPRKPKSPVTLPPMQISALEPATAQRVARLKSSNAVVAPTPVTPRTSSTSSKLTSHTASSMQKQSDSSLRARSQLPTIAGSPSVGALSITNTQSSRDITTAPTALHKETPTKIPRISSRTSAAPSPPPPKSSGSTLPTRRGSSSATPVVAGSNNPSPTGLPSEFGVIESNDVTPSNKTLTHPRSIRGSPSRVPRHSSSTIASTGSVLPRKSTRDSISFTGLRKSSTSSVNSVSTPAASDASYHRFSALSPSKGLKLLSPKISLPTARTAANSNSQPMPQATSSPASSRQSLSTPSPVPSMIDEEELLGDAEMMHYIKRQQAKKLAVGATQEELDAMLRFPEPIPPGTPSSPSTVLKGTQIQYLSEYERKEILDYPSIYFTGARSKKKLAMLDIPTNNYGYDDERGDYLVVNHDHLAYRYEVVDTLGKGSFGQVLHCRDHCTGESVAIKIIRNKKRFHHQALVEIKILDNLRKWDADERHHVIKMTEHFYFRNHLCIAMELLSINLYELIKANGFSGFSTSLIRRFTTQMLRSLSLMRHHRIVHCDLKPENVLLRHPTKSAIKVIDFGSSCFEHEKIYTYIQSRFYRSPEVILGLNYHMAIDMWSLGCILAELYTGYPIFPGENEQEQLLCIMEVLGIPEKDFVNRSSRKKLFFDPNGAPRITANSKGRRRRPGSKTIVDALRHKDKPPPEEEFVDFISKCLMWDPERRLKPQAAMRHPFVTAGRIPRPSTTTKPNMSSSSLSGSKSKMSDTPKKSLISAPTPLTARSSRTAASSGGLSTPSSSHTSVLGSASRSFRASQSHSLSTYQSNRTLSGFATTSK</sequence>
<name>A0ACD3B4Q1_9AGAR</name>
<protein>
    <submittedName>
        <fullName evidence="1">Uncharacterized protein</fullName>
    </submittedName>
</protein>
<reference evidence="1 2" key="1">
    <citation type="journal article" date="2019" name="Nat. Ecol. Evol.">
        <title>Megaphylogeny resolves global patterns of mushroom evolution.</title>
        <authorList>
            <person name="Varga T."/>
            <person name="Krizsan K."/>
            <person name="Foldi C."/>
            <person name="Dima B."/>
            <person name="Sanchez-Garcia M."/>
            <person name="Sanchez-Ramirez S."/>
            <person name="Szollosi G.J."/>
            <person name="Szarkandi J.G."/>
            <person name="Papp V."/>
            <person name="Albert L."/>
            <person name="Andreopoulos W."/>
            <person name="Angelini C."/>
            <person name="Antonin V."/>
            <person name="Barry K.W."/>
            <person name="Bougher N.L."/>
            <person name="Buchanan P."/>
            <person name="Buyck B."/>
            <person name="Bense V."/>
            <person name="Catcheside P."/>
            <person name="Chovatia M."/>
            <person name="Cooper J."/>
            <person name="Damon W."/>
            <person name="Desjardin D."/>
            <person name="Finy P."/>
            <person name="Geml J."/>
            <person name="Haridas S."/>
            <person name="Hughes K."/>
            <person name="Justo A."/>
            <person name="Karasinski D."/>
            <person name="Kautmanova I."/>
            <person name="Kiss B."/>
            <person name="Kocsube S."/>
            <person name="Kotiranta H."/>
            <person name="LaButti K.M."/>
            <person name="Lechner B.E."/>
            <person name="Liimatainen K."/>
            <person name="Lipzen A."/>
            <person name="Lukacs Z."/>
            <person name="Mihaltcheva S."/>
            <person name="Morgado L.N."/>
            <person name="Niskanen T."/>
            <person name="Noordeloos M.E."/>
            <person name="Ohm R.A."/>
            <person name="Ortiz-Santana B."/>
            <person name="Ovrebo C."/>
            <person name="Racz N."/>
            <person name="Riley R."/>
            <person name="Savchenko A."/>
            <person name="Shiryaev A."/>
            <person name="Soop K."/>
            <person name="Spirin V."/>
            <person name="Szebenyi C."/>
            <person name="Tomsovsky M."/>
            <person name="Tulloss R.E."/>
            <person name="Uehling J."/>
            <person name="Grigoriev I.V."/>
            <person name="Vagvolgyi C."/>
            <person name="Papp T."/>
            <person name="Martin F.M."/>
            <person name="Miettinen O."/>
            <person name="Hibbett D.S."/>
            <person name="Nagy L.G."/>
        </authorList>
    </citation>
    <scope>NUCLEOTIDE SEQUENCE [LARGE SCALE GENOMIC DNA]</scope>
    <source>
        <strain evidence="1 2">NL-1719</strain>
    </source>
</reference>
<evidence type="ECO:0000313" key="1">
    <source>
        <dbReference type="EMBL" id="TFK72601.1"/>
    </source>
</evidence>
<keyword evidence="2" id="KW-1185">Reference proteome</keyword>
<organism evidence="1 2">
    <name type="scientific">Pluteus cervinus</name>
    <dbReference type="NCBI Taxonomy" id="181527"/>
    <lineage>
        <taxon>Eukaryota</taxon>
        <taxon>Fungi</taxon>
        <taxon>Dikarya</taxon>
        <taxon>Basidiomycota</taxon>
        <taxon>Agaricomycotina</taxon>
        <taxon>Agaricomycetes</taxon>
        <taxon>Agaricomycetidae</taxon>
        <taxon>Agaricales</taxon>
        <taxon>Pluteineae</taxon>
        <taxon>Pluteaceae</taxon>
        <taxon>Pluteus</taxon>
    </lineage>
</organism>